<dbReference type="OrthoDB" id="9170at2157"/>
<sequence>MRRRSQLFVPAISEKMIRKSTELEADSIIFDLEDSVPYEDKDKAREILRKSLEELQWKNKELCVRINNLGTKEGLKDLVLISEIEIDTIVIPKAEGNLSFVYRSTGKNIEPLVETAKGFIDIENLVRSEGIVSISYGAADISLSTGGEVKTYENNEYVKTKIVMYAKAYGIDPIDKVFFDLKDLKGFEEECLHAKKLGYVGKQVIHPSQIPISNSVFSPTKEEIEWAKKVIEAYENAIKEGRGAIRLEDKLIDNVHYAIAKKIVKDYG</sequence>
<evidence type="ECO:0000313" key="5">
    <source>
        <dbReference type="EMBL" id="AWR96045.1"/>
    </source>
</evidence>
<keyword evidence="3" id="KW-0460">Magnesium</keyword>
<feature type="domain" description="HpcH/HpaI aldolase/citrate lyase" evidence="4">
    <location>
        <begin position="112"/>
        <end position="207"/>
    </location>
</feature>
<dbReference type="GO" id="GO:0006107">
    <property type="term" value="P:oxaloacetate metabolic process"/>
    <property type="evidence" value="ECO:0007669"/>
    <property type="project" value="TreeGrafter"/>
</dbReference>
<dbReference type="Gene3D" id="3.20.20.60">
    <property type="entry name" value="Phosphoenolpyruvate-binding domains"/>
    <property type="match status" value="1"/>
</dbReference>
<dbReference type="PANTHER" id="PTHR32308:SF0">
    <property type="entry name" value="HPCH_HPAI ALDOLASE_CITRATE LYASE DOMAIN-CONTAINING PROTEIN"/>
    <property type="match status" value="1"/>
</dbReference>
<organism evidence="5 6">
    <name type="scientific">Acidianus brierleyi</name>
    <dbReference type="NCBI Taxonomy" id="41673"/>
    <lineage>
        <taxon>Archaea</taxon>
        <taxon>Thermoproteota</taxon>
        <taxon>Thermoprotei</taxon>
        <taxon>Sulfolobales</taxon>
        <taxon>Sulfolobaceae</taxon>
        <taxon>Acidianus</taxon>
    </lineage>
</organism>
<dbReference type="RefSeq" id="WP_110271923.1">
    <property type="nucleotide sequence ID" value="NZ_CP029289.2"/>
</dbReference>
<dbReference type="GeneID" id="36833261"/>
<proteinExistence type="predicted"/>
<evidence type="ECO:0000256" key="3">
    <source>
        <dbReference type="ARBA" id="ARBA00022842"/>
    </source>
</evidence>
<evidence type="ECO:0000256" key="2">
    <source>
        <dbReference type="ARBA" id="ARBA00022723"/>
    </source>
</evidence>
<dbReference type="PANTHER" id="PTHR32308">
    <property type="entry name" value="LYASE BETA SUBUNIT, PUTATIVE (AFU_ORTHOLOGUE AFUA_4G13030)-RELATED"/>
    <property type="match status" value="1"/>
</dbReference>
<comment type="cofactor">
    <cofactor evidence="1">
        <name>Mg(2+)</name>
        <dbReference type="ChEBI" id="CHEBI:18420"/>
    </cofactor>
</comment>
<name>A0A2U9IJ91_9CREN</name>
<dbReference type="EMBL" id="CP029289">
    <property type="protein sequence ID" value="AWR96045.1"/>
    <property type="molecule type" value="Genomic_DNA"/>
</dbReference>
<dbReference type="Pfam" id="PF03328">
    <property type="entry name" value="HpcH_HpaI"/>
    <property type="match status" value="2"/>
</dbReference>
<accession>A0A2U9IJ91</accession>
<keyword evidence="6" id="KW-1185">Reference proteome</keyword>
<dbReference type="KEGG" id="abri:DFR85_13855"/>
<evidence type="ECO:0000259" key="4">
    <source>
        <dbReference type="Pfam" id="PF03328"/>
    </source>
</evidence>
<dbReference type="SUPFAM" id="SSF51621">
    <property type="entry name" value="Phosphoenolpyruvate/pyruvate domain"/>
    <property type="match status" value="1"/>
</dbReference>
<dbReference type="GO" id="GO:0000287">
    <property type="term" value="F:magnesium ion binding"/>
    <property type="evidence" value="ECO:0007669"/>
    <property type="project" value="TreeGrafter"/>
</dbReference>
<evidence type="ECO:0000313" key="6">
    <source>
        <dbReference type="Proteomes" id="UP000248044"/>
    </source>
</evidence>
<dbReference type="AlphaFoldDB" id="A0A2U9IJ91"/>
<keyword evidence="5" id="KW-0456">Lyase</keyword>
<protein>
    <submittedName>
        <fullName evidence="5">CoA ester lyase</fullName>
    </submittedName>
</protein>
<keyword evidence="2" id="KW-0479">Metal-binding</keyword>
<gene>
    <name evidence="5" type="ORF">DFR85_13855</name>
</gene>
<dbReference type="InterPro" id="IPR011206">
    <property type="entry name" value="Citrate_lyase_beta/mcl1/mcl2"/>
</dbReference>
<dbReference type="GO" id="GO:0016829">
    <property type="term" value="F:lyase activity"/>
    <property type="evidence" value="ECO:0007669"/>
    <property type="project" value="UniProtKB-KW"/>
</dbReference>
<dbReference type="InterPro" id="IPR005000">
    <property type="entry name" value="Aldolase/citrate-lyase_domain"/>
</dbReference>
<evidence type="ECO:0000256" key="1">
    <source>
        <dbReference type="ARBA" id="ARBA00001946"/>
    </source>
</evidence>
<dbReference type="InterPro" id="IPR015813">
    <property type="entry name" value="Pyrv/PenolPyrv_kinase-like_dom"/>
</dbReference>
<feature type="domain" description="HpcH/HpaI aldolase/citrate lyase" evidence="4">
    <location>
        <begin position="4"/>
        <end position="95"/>
    </location>
</feature>
<reference evidence="5 6" key="1">
    <citation type="submission" date="2018-05" db="EMBL/GenBank/DDBJ databases">
        <title>Complete Genome Sequences of Extremely Thermoacidophilic, Metal-Mobilizing Type-Strain Members of the Archaeal Family Sulfolobaceae: Acidianus brierleyi DSM-1651T, Acidianus sulfidivorans DSM-18786T, Metallosphaera hakonensis DSM-7519T, and Metallosphaera prunae DSM-10039T.</title>
        <authorList>
            <person name="Counts J.A."/>
            <person name="Kelly R.M."/>
        </authorList>
    </citation>
    <scope>NUCLEOTIDE SEQUENCE [LARGE SCALE GENOMIC DNA]</scope>
    <source>
        <strain evidence="5 6">DSM 1651</strain>
    </source>
</reference>
<dbReference type="InterPro" id="IPR040442">
    <property type="entry name" value="Pyrv_kinase-like_dom_sf"/>
</dbReference>
<dbReference type="Proteomes" id="UP000248044">
    <property type="component" value="Chromosome"/>
</dbReference>
<dbReference type="PIRSF" id="PIRSF015582">
    <property type="entry name" value="Cit_lyase_B"/>
    <property type="match status" value="1"/>
</dbReference>